<organism evidence="2 3">
    <name type="scientific">Allomyces macrogynus (strain ATCC 38327)</name>
    <name type="common">Allomyces javanicus var. macrogynus</name>
    <dbReference type="NCBI Taxonomy" id="578462"/>
    <lineage>
        <taxon>Eukaryota</taxon>
        <taxon>Fungi</taxon>
        <taxon>Fungi incertae sedis</taxon>
        <taxon>Blastocladiomycota</taxon>
        <taxon>Blastocladiomycetes</taxon>
        <taxon>Blastocladiales</taxon>
        <taxon>Blastocladiaceae</taxon>
        <taxon>Allomyces</taxon>
    </lineage>
</organism>
<evidence type="ECO:0000313" key="2">
    <source>
        <dbReference type="EMBL" id="KNE59167.1"/>
    </source>
</evidence>
<feature type="compositionally biased region" description="Polar residues" evidence="1">
    <location>
        <begin position="258"/>
        <end position="271"/>
    </location>
</feature>
<feature type="region of interest" description="Disordered" evidence="1">
    <location>
        <begin position="1"/>
        <end position="26"/>
    </location>
</feature>
<dbReference type="Proteomes" id="UP000054350">
    <property type="component" value="Unassembled WGS sequence"/>
</dbReference>
<reference evidence="3" key="2">
    <citation type="submission" date="2009-11" db="EMBL/GenBank/DDBJ databases">
        <title>The Genome Sequence of Allomyces macrogynus strain ATCC 38327.</title>
        <authorList>
            <consortium name="The Broad Institute Genome Sequencing Platform"/>
            <person name="Russ C."/>
            <person name="Cuomo C."/>
            <person name="Shea T."/>
            <person name="Young S.K."/>
            <person name="Zeng Q."/>
            <person name="Koehrsen M."/>
            <person name="Haas B."/>
            <person name="Borodovsky M."/>
            <person name="Guigo R."/>
            <person name="Alvarado L."/>
            <person name="Berlin A."/>
            <person name="Borenstein D."/>
            <person name="Chen Z."/>
            <person name="Engels R."/>
            <person name="Freedman E."/>
            <person name="Gellesch M."/>
            <person name="Goldberg J."/>
            <person name="Griggs A."/>
            <person name="Gujja S."/>
            <person name="Heiman D."/>
            <person name="Hepburn T."/>
            <person name="Howarth C."/>
            <person name="Jen D."/>
            <person name="Larson L."/>
            <person name="Lewis B."/>
            <person name="Mehta T."/>
            <person name="Park D."/>
            <person name="Pearson M."/>
            <person name="Roberts A."/>
            <person name="Saif S."/>
            <person name="Shenoy N."/>
            <person name="Sisk P."/>
            <person name="Stolte C."/>
            <person name="Sykes S."/>
            <person name="Walk T."/>
            <person name="White J."/>
            <person name="Yandava C."/>
            <person name="Burger G."/>
            <person name="Gray M.W."/>
            <person name="Holland P.W.H."/>
            <person name="King N."/>
            <person name="Lang F.B.F."/>
            <person name="Roger A.J."/>
            <person name="Ruiz-Trillo I."/>
            <person name="Lander E."/>
            <person name="Nusbaum C."/>
        </authorList>
    </citation>
    <scope>NUCLEOTIDE SEQUENCE [LARGE SCALE GENOMIC DNA]</scope>
    <source>
        <strain evidence="3">ATCC 38327</strain>
    </source>
</reference>
<gene>
    <name evidence="2" type="ORF">AMAG_18116</name>
</gene>
<dbReference type="EMBL" id="GG745334">
    <property type="protein sequence ID" value="KNE59167.1"/>
    <property type="molecule type" value="Genomic_DNA"/>
</dbReference>
<feature type="compositionally biased region" description="Basic residues" evidence="1">
    <location>
        <begin position="432"/>
        <end position="443"/>
    </location>
</feature>
<name>A0A0L0S9P0_ALLM3</name>
<sequence>MNSAGSSKPATPTRFATHTPLRRPAHRHGDAVAIDLDFEFDAPKFVDLREIADDERDAGRRIVPETPSVTKYFAAHLDSPAQVFTEIDSSADEDELGDLLANMDADPVHLTPFAVTRTSERPVTARKVSRAAEPVDPQSKSSVPSTPRALADVSAPETPNDTPTRPRNRKPRAEADRAAHENGTTQVLEPASVATGKIDTPLRRSSRRKSVIIFYPTEPAAPAAARPSTPPCAITAPNMDFSPLTTAPPTPFEESTRRASSGPFTGFSPLTTAPPTPLNESSRRVSAASSAGWEDEHEEHATGDVPDFFAPDTAPMTPVRRVASTEHIVYLSSKKMAADVAKTPTLRRILKQHMSPLRIVASPVKKKRAVGLKVLKPFRAALLSTAASAPAAGSPFVPLAQRVQHFLRTPKRKFKPLMPRLLAAAPPPPAAHAHRPKTTHPKSPRCSQAARKPTSE</sequence>
<feature type="compositionally biased region" description="Basic and acidic residues" evidence="1">
    <location>
        <begin position="171"/>
        <end position="180"/>
    </location>
</feature>
<feature type="compositionally biased region" description="Low complexity" evidence="1">
    <location>
        <begin position="220"/>
        <end position="233"/>
    </location>
</feature>
<dbReference type="VEuPathDB" id="FungiDB:AMAG_18116"/>
<evidence type="ECO:0000313" key="3">
    <source>
        <dbReference type="Proteomes" id="UP000054350"/>
    </source>
</evidence>
<proteinExistence type="predicted"/>
<keyword evidence="3" id="KW-1185">Reference proteome</keyword>
<feature type="region of interest" description="Disordered" evidence="1">
    <location>
        <begin position="113"/>
        <end position="203"/>
    </location>
</feature>
<dbReference type="AlphaFoldDB" id="A0A0L0S9P0"/>
<feature type="compositionally biased region" description="Polar residues" evidence="1">
    <location>
        <begin position="1"/>
        <end position="16"/>
    </location>
</feature>
<protein>
    <recommendedName>
        <fullName evidence="4">TPX2 central domain-containing protein</fullName>
    </recommendedName>
</protein>
<feature type="region of interest" description="Disordered" evidence="1">
    <location>
        <begin position="420"/>
        <end position="456"/>
    </location>
</feature>
<dbReference type="OrthoDB" id="1684416at2759"/>
<feature type="region of interest" description="Disordered" evidence="1">
    <location>
        <begin position="220"/>
        <end position="312"/>
    </location>
</feature>
<evidence type="ECO:0008006" key="4">
    <source>
        <dbReference type="Google" id="ProtNLM"/>
    </source>
</evidence>
<reference evidence="2 3" key="1">
    <citation type="submission" date="2009-11" db="EMBL/GenBank/DDBJ databases">
        <title>Annotation of Allomyces macrogynus ATCC 38327.</title>
        <authorList>
            <consortium name="The Broad Institute Genome Sequencing Platform"/>
            <person name="Russ C."/>
            <person name="Cuomo C."/>
            <person name="Burger G."/>
            <person name="Gray M.W."/>
            <person name="Holland P.W.H."/>
            <person name="King N."/>
            <person name="Lang F.B.F."/>
            <person name="Roger A.J."/>
            <person name="Ruiz-Trillo I."/>
            <person name="Young S.K."/>
            <person name="Zeng Q."/>
            <person name="Gargeya S."/>
            <person name="Fitzgerald M."/>
            <person name="Haas B."/>
            <person name="Abouelleil A."/>
            <person name="Alvarado L."/>
            <person name="Arachchi H.M."/>
            <person name="Berlin A."/>
            <person name="Chapman S.B."/>
            <person name="Gearin G."/>
            <person name="Goldberg J."/>
            <person name="Griggs A."/>
            <person name="Gujja S."/>
            <person name="Hansen M."/>
            <person name="Heiman D."/>
            <person name="Howarth C."/>
            <person name="Larimer J."/>
            <person name="Lui A."/>
            <person name="MacDonald P.J.P."/>
            <person name="McCowen C."/>
            <person name="Montmayeur A."/>
            <person name="Murphy C."/>
            <person name="Neiman D."/>
            <person name="Pearson M."/>
            <person name="Priest M."/>
            <person name="Roberts A."/>
            <person name="Saif S."/>
            <person name="Shea T."/>
            <person name="Sisk P."/>
            <person name="Stolte C."/>
            <person name="Sykes S."/>
            <person name="Wortman J."/>
            <person name="Nusbaum C."/>
            <person name="Birren B."/>
        </authorList>
    </citation>
    <scope>NUCLEOTIDE SEQUENCE [LARGE SCALE GENOMIC DNA]</scope>
    <source>
        <strain evidence="2 3">ATCC 38327</strain>
    </source>
</reference>
<evidence type="ECO:0000256" key="1">
    <source>
        <dbReference type="SAM" id="MobiDB-lite"/>
    </source>
</evidence>
<accession>A0A0L0S9P0</accession>